<comment type="function">
    <text evidence="14 19">Bifunctional enzyme that catalyzes the epimerization of the S- and R-forms of NAD(P)HX and the dehydration of the S-form of NAD(P)HX at the expense of ADP, which is converted to AMP. This allows the repair of both epimers of NAD(P)HX, a damaged form of NAD(P)H that is a result of enzymatic or heat-dependent hydration.</text>
</comment>
<dbReference type="PANTHER" id="PTHR12592">
    <property type="entry name" value="ATP-DEPENDENT (S)-NAD(P)H-HYDRATE DEHYDRATASE FAMILY MEMBER"/>
    <property type="match status" value="1"/>
</dbReference>
<evidence type="ECO:0000313" key="22">
    <source>
        <dbReference type="EMBL" id="MEA5140494.1"/>
    </source>
</evidence>
<organism evidence="22 23">
    <name type="scientific">Arcicella rigui</name>
    <dbReference type="NCBI Taxonomy" id="797020"/>
    <lineage>
        <taxon>Bacteria</taxon>
        <taxon>Pseudomonadati</taxon>
        <taxon>Bacteroidota</taxon>
        <taxon>Cytophagia</taxon>
        <taxon>Cytophagales</taxon>
        <taxon>Flectobacillaceae</taxon>
        <taxon>Arcicella</taxon>
    </lineage>
</organism>
<comment type="similarity">
    <text evidence="17">Belongs to the NnrD/CARKD family.</text>
</comment>
<comment type="catalytic activity">
    <reaction evidence="2 18 19">
        <text>(6R)-NADPHX = (6S)-NADPHX</text>
        <dbReference type="Rhea" id="RHEA:32227"/>
        <dbReference type="ChEBI" id="CHEBI:64076"/>
        <dbReference type="ChEBI" id="CHEBI:64077"/>
        <dbReference type="EC" id="5.1.99.6"/>
    </reaction>
</comment>
<comment type="similarity">
    <text evidence="3 19">In the N-terminal section; belongs to the NnrE/AIBP family.</text>
</comment>
<evidence type="ECO:0000256" key="3">
    <source>
        <dbReference type="ARBA" id="ARBA00006001"/>
    </source>
</evidence>
<protein>
    <recommendedName>
        <fullName evidence="19">Bifunctional NAD(P)H-hydrate repair enzyme</fullName>
    </recommendedName>
    <alternativeName>
        <fullName evidence="19">Nicotinamide nucleotide repair protein</fullName>
    </alternativeName>
    <domain>
        <recommendedName>
            <fullName evidence="19">ADP-dependent (S)-NAD(P)H-hydrate dehydratase</fullName>
            <ecNumber evidence="19">4.2.1.136</ecNumber>
        </recommendedName>
        <alternativeName>
            <fullName evidence="19">ADP-dependent NAD(P)HX dehydratase</fullName>
        </alternativeName>
    </domain>
    <domain>
        <recommendedName>
            <fullName evidence="19">NAD(P)H-hydrate epimerase</fullName>
            <ecNumber evidence="19">5.1.99.6</ecNumber>
        </recommendedName>
    </domain>
</protein>
<evidence type="ECO:0000259" key="21">
    <source>
        <dbReference type="PROSITE" id="PS51385"/>
    </source>
</evidence>
<keyword evidence="12 17" id="KW-0456">Lyase</keyword>
<dbReference type="InterPro" id="IPR030677">
    <property type="entry name" value="Nnr"/>
</dbReference>
<keyword evidence="7 17" id="KW-0067">ATP-binding</keyword>
<dbReference type="HAMAP" id="MF_01966">
    <property type="entry name" value="NADHX_epimerase"/>
    <property type="match status" value="1"/>
</dbReference>
<dbReference type="InterPro" id="IPR036652">
    <property type="entry name" value="YjeF_N_dom_sf"/>
</dbReference>
<dbReference type="PROSITE" id="PS51385">
    <property type="entry name" value="YJEF_N"/>
    <property type="match status" value="1"/>
</dbReference>
<comment type="catalytic activity">
    <reaction evidence="1 18 19">
        <text>(6R)-NADHX = (6S)-NADHX</text>
        <dbReference type="Rhea" id="RHEA:32215"/>
        <dbReference type="ChEBI" id="CHEBI:64074"/>
        <dbReference type="ChEBI" id="CHEBI:64075"/>
        <dbReference type="EC" id="5.1.99.6"/>
    </reaction>
</comment>
<feature type="binding site" evidence="17">
    <location>
        <position position="379"/>
    </location>
    <ligand>
        <name>(6S)-NADPHX</name>
        <dbReference type="ChEBI" id="CHEBI:64076"/>
    </ligand>
</feature>
<comment type="cofactor">
    <cofactor evidence="17">
        <name>Mg(2+)</name>
        <dbReference type="ChEBI" id="CHEBI:18420"/>
    </cofactor>
</comment>
<evidence type="ECO:0000256" key="11">
    <source>
        <dbReference type="ARBA" id="ARBA00023235"/>
    </source>
</evidence>
<keyword evidence="6 17" id="KW-0547">Nucleotide-binding</keyword>
<comment type="function">
    <text evidence="17">Catalyzes the dehydration of the S-form of NAD(P)HX at the expense of ADP, which is converted to AMP. Together with NAD(P)HX epimerase, which catalyzes the epimerization of the S- and R-forms, the enzyme allows the repair of both epimers of NAD(P)HX, a damaged form of NAD(P)H that is a result of enzymatic or heat-dependent hydration.</text>
</comment>
<feature type="binding site" evidence="18">
    <location>
        <begin position="133"/>
        <end position="139"/>
    </location>
    <ligand>
        <name>(6S)-NADPHX</name>
        <dbReference type="ChEBI" id="CHEBI:64076"/>
    </ligand>
</feature>
<accession>A0ABU5QCB4</accession>
<dbReference type="InterPro" id="IPR029056">
    <property type="entry name" value="Ribokinase-like"/>
</dbReference>
<comment type="caution">
    <text evidence="22">The sequence shown here is derived from an EMBL/GenBank/DDBJ whole genome shotgun (WGS) entry which is preliminary data.</text>
</comment>
<evidence type="ECO:0000256" key="19">
    <source>
        <dbReference type="PIRNR" id="PIRNR017184"/>
    </source>
</evidence>
<dbReference type="PROSITE" id="PS01050">
    <property type="entry name" value="YJEF_C_2"/>
    <property type="match status" value="1"/>
</dbReference>
<dbReference type="InterPro" id="IPR000631">
    <property type="entry name" value="CARKD"/>
</dbReference>
<keyword evidence="23" id="KW-1185">Reference proteome</keyword>
<evidence type="ECO:0000256" key="2">
    <source>
        <dbReference type="ARBA" id="ARBA00000909"/>
    </source>
</evidence>
<dbReference type="PIRSF" id="PIRSF017184">
    <property type="entry name" value="Nnr"/>
    <property type="match status" value="1"/>
</dbReference>
<dbReference type="NCBIfam" id="TIGR00196">
    <property type="entry name" value="yjeF_cterm"/>
    <property type="match status" value="1"/>
</dbReference>
<dbReference type="CDD" id="cd01171">
    <property type="entry name" value="YXKO-related"/>
    <property type="match status" value="1"/>
</dbReference>
<comment type="catalytic activity">
    <reaction evidence="15 17 19">
        <text>(6S)-NADHX + ADP = AMP + phosphate + NADH + H(+)</text>
        <dbReference type="Rhea" id="RHEA:32223"/>
        <dbReference type="ChEBI" id="CHEBI:15378"/>
        <dbReference type="ChEBI" id="CHEBI:43474"/>
        <dbReference type="ChEBI" id="CHEBI:57945"/>
        <dbReference type="ChEBI" id="CHEBI:64074"/>
        <dbReference type="ChEBI" id="CHEBI:456215"/>
        <dbReference type="ChEBI" id="CHEBI:456216"/>
        <dbReference type="EC" id="4.2.1.136"/>
    </reaction>
</comment>
<feature type="binding site" evidence="18">
    <location>
        <begin position="62"/>
        <end position="66"/>
    </location>
    <ligand>
        <name>(6S)-NADPHX</name>
        <dbReference type="ChEBI" id="CHEBI:64076"/>
    </ligand>
</feature>
<feature type="binding site" evidence="17">
    <location>
        <position position="445"/>
    </location>
    <ligand>
        <name>(6S)-NADPHX</name>
        <dbReference type="ChEBI" id="CHEBI:64076"/>
    </ligand>
</feature>
<dbReference type="Proteomes" id="UP001302949">
    <property type="component" value="Unassembled WGS sequence"/>
</dbReference>
<evidence type="ECO:0000256" key="4">
    <source>
        <dbReference type="ARBA" id="ARBA00009524"/>
    </source>
</evidence>
<evidence type="ECO:0000313" key="23">
    <source>
        <dbReference type="Proteomes" id="UP001302949"/>
    </source>
</evidence>
<feature type="binding site" evidence="17">
    <location>
        <position position="444"/>
    </location>
    <ligand>
        <name>AMP</name>
        <dbReference type="ChEBI" id="CHEBI:456215"/>
    </ligand>
</feature>
<evidence type="ECO:0000256" key="13">
    <source>
        <dbReference type="ARBA" id="ARBA00023268"/>
    </source>
</evidence>
<feature type="binding site" evidence="18">
    <location>
        <position position="129"/>
    </location>
    <ligand>
        <name>K(+)</name>
        <dbReference type="ChEBI" id="CHEBI:29103"/>
    </ligand>
</feature>
<dbReference type="Pfam" id="PF01256">
    <property type="entry name" value="Carb_kinase"/>
    <property type="match status" value="1"/>
</dbReference>
<keyword evidence="5 18" id="KW-0479">Metal-binding</keyword>
<feature type="binding site" evidence="17">
    <location>
        <position position="325"/>
    </location>
    <ligand>
        <name>(6S)-NADPHX</name>
        <dbReference type="ChEBI" id="CHEBI:64076"/>
    </ligand>
</feature>
<keyword evidence="8 17" id="KW-0521">NADP</keyword>
<dbReference type="EC" id="5.1.99.6" evidence="19"/>
<dbReference type="HAMAP" id="MF_01965">
    <property type="entry name" value="NADHX_dehydratase"/>
    <property type="match status" value="1"/>
</dbReference>
<feature type="binding site" evidence="17">
    <location>
        <begin position="415"/>
        <end position="419"/>
    </location>
    <ligand>
        <name>AMP</name>
        <dbReference type="ChEBI" id="CHEBI:456215"/>
    </ligand>
</feature>
<comment type="function">
    <text evidence="18">Catalyzes the epimerization of the S- and R-forms of NAD(P)HX, a damaged form of NAD(P)H that is a result of enzymatic or heat-dependent hydration. This is a prerequisite for the S-specific NAD(P)H-hydrate dehydratase to allow the repair of both epimers of NAD(P)HX.</text>
</comment>
<name>A0ABU5QCB4_9BACT</name>
<dbReference type="PROSITE" id="PS51383">
    <property type="entry name" value="YJEF_C_3"/>
    <property type="match status" value="1"/>
</dbReference>
<evidence type="ECO:0000256" key="8">
    <source>
        <dbReference type="ARBA" id="ARBA00022857"/>
    </source>
</evidence>
<feature type="binding site" evidence="18">
    <location>
        <position position="162"/>
    </location>
    <ligand>
        <name>(6S)-NADPHX</name>
        <dbReference type="ChEBI" id="CHEBI:64076"/>
    </ligand>
</feature>
<reference evidence="22 23" key="1">
    <citation type="submission" date="2023-12" db="EMBL/GenBank/DDBJ databases">
        <title>Novel species of the genus Arcicella isolated from rivers.</title>
        <authorList>
            <person name="Lu H."/>
        </authorList>
    </citation>
    <scope>NUCLEOTIDE SEQUENCE [LARGE SCALE GENOMIC DNA]</scope>
    <source>
        <strain evidence="22 23">KCTC 23307</strain>
    </source>
</reference>
<dbReference type="Gene3D" id="3.40.1190.20">
    <property type="match status" value="1"/>
</dbReference>
<feature type="binding site" evidence="18">
    <location>
        <position position="165"/>
    </location>
    <ligand>
        <name>K(+)</name>
        <dbReference type="ChEBI" id="CHEBI:29103"/>
    </ligand>
</feature>
<comment type="caution">
    <text evidence="18">Lacks conserved residue(s) required for the propagation of feature annotation.</text>
</comment>
<feature type="binding site" evidence="17">
    <location>
        <position position="261"/>
    </location>
    <ligand>
        <name>(6S)-NADPHX</name>
        <dbReference type="ChEBI" id="CHEBI:64076"/>
    </ligand>
</feature>
<dbReference type="SUPFAM" id="SSF64153">
    <property type="entry name" value="YjeF N-terminal domain-like"/>
    <property type="match status" value="1"/>
</dbReference>
<dbReference type="NCBIfam" id="TIGR00197">
    <property type="entry name" value="yjeF_nterm"/>
    <property type="match status" value="1"/>
</dbReference>
<keyword evidence="9 18" id="KW-0630">Potassium</keyword>
<evidence type="ECO:0000256" key="15">
    <source>
        <dbReference type="ARBA" id="ARBA00048238"/>
    </source>
</evidence>
<dbReference type="InterPro" id="IPR004443">
    <property type="entry name" value="YjeF_N_dom"/>
</dbReference>
<evidence type="ECO:0000256" key="16">
    <source>
        <dbReference type="ARBA" id="ARBA00049209"/>
    </source>
</evidence>
<evidence type="ECO:0000256" key="7">
    <source>
        <dbReference type="ARBA" id="ARBA00022840"/>
    </source>
</evidence>
<evidence type="ECO:0000256" key="18">
    <source>
        <dbReference type="HAMAP-Rule" id="MF_01966"/>
    </source>
</evidence>
<evidence type="ECO:0000256" key="6">
    <source>
        <dbReference type="ARBA" id="ARBA00022741"/>
    </source>
</evidence>
<evidence type="ECO:0000256" key="1">
    <source>
        <dbReference type="ARBA" id="ARBA00000013"/>
    </source>
</evidence>
<comment type="catalytic activity">
    <reaction evidence="16 17 19">
        <text>(6S)-NADPHX + ADP = AMP + phosphate + NADPH + H(+)</text>
        <dbReference type="Rhea" id="RHEA:32235"/>
        <dbReference type="ChEBI" id="CHEBI:15378"/>
        <dbReference type="ChEBI" id="CHEBI:43474"/>
        <dbReference type="ChEBI" id="CHEBI:57783"/>
        <dbReference type="ChEBI" id="CHEBI:64076"/>
        <dbReference type="ChEBI" id="CHEBI:456215"/>
        <dbReference type="ChEBI" id="CHEBI:456216"/>
        <dbReference type="EC" id="4.2.1.136"/>
    </reaction>
</comment>
<comment type="cofactor">
    <cofactor evidence="18 19">
        <name>K(+)</name>
        <dbReference type="ChEBI" id="CHEBI:29103"/>
    </cofactor>
    <text evidence="18 19">Binds 1 potassium ion per subunit.</text>
</comment>
<evidence type="ECO:0000256" key="10">
    <source>
        <dbReference type="ARBA" id="ARBA00023027"/>
    </source>
</evidence>
<dbReference type="PANTHER" id="PTHR12592:SF0">
    <property type="entry name" value="ATP-DEPENDENT (S)-NAD(P)H-HYDRATE DEHYDRATASE"/>
    <property type="match status" value="1"/>
</dbReference>
<dbReference type="InterPro" id="IPR017953">
    <property type="entry name" value="Carbohydrate_kinase_pred_CS"/>
</dbReference>
<evidence type="ECO:0000259" key="20">
    <source>
        <dbReference type="PROSITE" id="PS51383"/>
    </source>
</evidence>
<feature type="binding site" evidence="18">
    <location>
        <position position="63"/>
    </location>
    <ligand>
        <name>K(+)</name>
        <dbReference type="ChEBI" id="CHEBI:29103"/>
    </ligand>
</feature>
<dbReference type="SUPFAM" id="SSF53613">
    <property type="entry name" value="Ribokinase-like"/>
    <property type="match status" value="1"/>
</dbReference>
<dbReference type="EC" id="4.2.1.136" evidence="19"/>
<feature type="domain" description="YjeF C-terminal" evidence="20">
    <location>
        <begin position="226"/>
        <end position="499"/>
    </location>
</feature>
<sequence length="499" mass="54402">MKTLKILSASQTKALDAFTIEQEGIASVDLMERASVAFVNWFMQEYFAVQQLSIHVFCGLGNNGGDGLAIARLLRQKGFKVHVFVVEYAKQKSVDCEINFGKIQEITSIQTESDLAFLKNIKPNEIIIDALLGAGVNRSVTGILKTIIEQINVLKATKISIDIASGLYMDSANLPEDVILKPDKTITFQLPKLAMMLPQNQAFVGDWQVIDIGLNQQFIQETKVENYYLTEILPEVRQNFSHKGTYGHSLLIAGSRGMMGAAILSAKACLRSGVGKLTCLVPDFAYDILQISVPEAMTLTYPESTHEVLSEIEIDNFQSIAIGPGIGTKPEAFELLKSTLLMAKNKAVVIDADALNLLGTEKGRALLTLLPKNTILTPHPKEFQKLIGHTWKDDFEKLNLLRAFAEKYEVIVVLKGYQSAIAMPDGDIFFNSTGNAGMATAGSGDVLTGIIVALLAQGYSAKEAALLGVYQHGKAGDFAAGNRGKMALIASDIIENLRW</sequence>
<comment type="similarity">
    <text evidence="4 19">In the C-terminal section; belongs to the NnrD/CARKD family.</text>
</comment>
<gene>
    <name evidence="18" type="primary">nnrE</name>
    <name evidence="17" type="synonym">nnrD</name>
    <name evidence="22" type="ORF">VB248_15180</name>
</gene>
<keyword evidence="13" id="KW-0511">Multifunctional enzyme</keyword>
<evidence type="ECO:0000256" key="12">
    <source>
        <dbReference type="ARBA" id="ARBA00023239"/>
    </source>
</evidence>
<dbReference type="RefSeq" id="WP_323297649.1">
    <property type="nucleotide sequence ID" value="NZ_JAYFUM010000018.1"/>
</dbReference>
<comment type="subunit">
    <text evidence="17">Homotetramer.</text>
</comment>
<dbReference type="Gene3D" id="3.40.50.10260">
    <property type="entry name" value="YjeF N-terminal domain"/>
    <property type="match status" value="1"/>
</dbReference>
<evidence type="ECO:0000256" key="17">
    <source>
        <dbReference type="HAMAP-Rule" id="MF_01965"/>
    </source>
</evidence>
<proteinExistence type="inferred from homology"/>
<evidence type="ECO:0000256" key="9">
    <source>
        <dbReference type="ARBA" id="ARBA00022958"/>
    </source>
</evidence>
<keyword evidence="11 18" id="KW-0413">Isomerase</keyword>
<evidence type="ECO:0000256" key="5">
    <source>
        <dbReference type="ARBA" id="ARBA00022723"/>
    </source>
</evidence>
<dbReference type="Pfam" id="PF03853">
    <property type="entry name" value="YjeF_N"/>
    <property type="match status" value="1"/>
</dbReference>
<keyword evidence="10 17" id="KW-0520">NAD</keyword>
<dbReference type="EMBL" id="JAYFUM010000018">
    <property type="protein sequence ID" value="MEA5140494.1"/>
    <property type="molecule type" value="Genomic_DNA"/>
</dbReference>
<comment type="similarity">
    <text evidence="18">Belongs to the NnrE/AIBP family.</text>
</comment>
<feature type="domain" description="YjeF N-terminal" evidence="21">
    <location>
        <begin position="12"/>
        <end position="220"/>
    </location>
</feature>
<evidence type="ECO:0000256" key="14">
    <source>
        <dbReference type="ARBA" id="ARBA00025153"/>
    </source>
</evidence>